<comment type="similarity">
    <text evidence="2">Belongs to the SURF6 family.</text>
</comment>
<dbReference type="GO" id="GO:0042274">
    <property type="term" value="P:ribosomal small subunit biogenesis"/>
    <property type="evidence" value="ECO:0007669"/>
    <property type="project" value="TreeGrafter"/>
</dbReference>
<organism evidence="7 8">
    <name type="scientific">Zygosaccharomyces rouxii</name>
    <dbReference type="NCBI Taxonomy" id="4956"/>
    <lineage>
        <taxon>Eukaryota</taxon>
        <taxon>Fungi</taxon>
        <taxon>Dikarya</taxon>
        <taxon>Ascomycota</taxon>
        <taxon>Saccharomycotina</taxon>
        <taxon>Saccharomycetes</taxon>
        <taxon>Saccharomycetales</taxon>
        <taxon>Saccharomycetaceae</taxon>
        <taxon>Zygosaccharomyces</taxon>
    </lineage>
</organism>
<feature type="compositionally biased region" description="Acidic residues" evidence="4">
    <location>
        <begin position="256"/>
        <end position="266"/>
    </location>
</feature>
<feature type="compositionally biased region" description="Basic and acidic residues" evidence="4">
    <location>
        <begin position="46"/>
        <end position="57"/>
    </location>
</feature>
<dbReference type="OrthoDB" id="444809at2759"/>
<dbReference type="GO" id="GO:0042273">
    <property type="term" value="P:ribosomal large subunit biogenesis"/>
    <property type="evidence" value="ECO:0007669"/>
    <property type="project" value="TreeGrafter"/>
</dbReference>
<dbReference type="Pfam" id="PF04935">
    <property type="entry name" value="SURF6"/>
    <property type="match status" value="1"/>
</dbReference>
<feature type="domain" description="Ribosomal RNA-processing protein 14/surfeit locus protein 6 C-terminal" evidence="5">
    <location>
        <begin position="226"/>
        <end position="421"/>
    </location>
</feature>
<dbReference type="PANTHER" id="PTHR14369">
    <property type="entry name" value="SURFEIT LOCUS PROTEIN 6"/>
    <property type="match status" value="1"/>
</dbReference>
<proteinExistence type="inferred from homology"/>
<dbReference type="GO" id="GO:0005730">
    <property type="term" value="C:nucleolus"/>
    <property type="evidence" value="ECO:0007669"/>
    <property type="project" value="TreeGrafter"/>
</dbReference>
<evidence type="ECO:0000256" key="2">
    <source>
        <dbReference type="ARBA" id="ARBA00005904"/>
    </source>
</evidence>
<reference evidence="7 8" key="1">
    <citation type="submission" date="2016-08" db="EMBL/GenBank/DDBJ databases">
        <title>Draft genome sequence of allopolyploid Zygosaccharomyces rouxii.</title>
        <authorList>
            <person name="Watanabe J."/>
            <person name="Uehara K."/>
            <person name="Mogi Y."/>
            <person name="Tsukioka Y."/>
        </authorList>
    </citation>
    <scope>NUCLEOTIDE SEQUENCE [LARGE SCALE GENOMIC DNA]</scope>
    <source>
        <strain evidence="7 8">NBRC 110957</strain>
    </source>
</reference>
<evidence type="ECO:0000259" key="6">
    <source>
        <dbReference type="Pfam" id="PF15459"/>
    </source>
</evidence>
<dbReference type="AlphaFoldDB" id="A0A1Q3AFP9"/>
<feature type="region of interest" description="Disordered" evidence="4">
    <location>
        <begin position="372"/>
        <end position="451"/>
    </location>
</feature>
<dbReference type="Pfam" id="PF15459">
    <property type="entry name" value="RRP14"/>
    <property type="match status" value="1"/>
</dbReference>
<feature type="compositionally biased region" description="Basic and acidic residues" evidence="4">
    <location>
        <begin position="154"/>
        <end position="175"/>
    </location>
</feature>
<accession>A0A1Q3AFP9</accession>
<evidence type="ECO:0000256" key="1">
    <source>
        <dbReference type="ARBA" id="ARBA00004123"/>
    </source>
</evidence>
<evidence type="ECO:0000259" key="5">
    <source>
        <dbReference type="Pfam" id="PF04935"/>
    </source>
</evidence>
<gene>
    <name evidence="7" type="ORF">ZYGR_0AL00350</name>
</gene>
<feature type="compositionally biased region" description="Acidic residues" evidence="4">
    <location>
        <begin position="134"/>
        <end position="153"/>
    </location>
</feature>
<sequence length="451" mass="52388">MANLLEERLRSNSNAFEGLLSLIPAKYYYDDKTQEQWKAKKKSKSQSKEDKQKKLDPEQQGENSMSTLEVMREREKDAKPVVLPGEKLKKLKEEEKEQEQEAKEDEPSEELDGTEDIDVVFDDEGNEINLKEKEEDEDEDEDEEDEEDEDEQVEPEKPPAVEEKSEEKAENRSAEEENSESQKSQKSQNKPNLETLRSKLQAKIQDMKEKRRAPGTKARGAPSSREAIIEERKRKLDLRKQKKDSQKQQNNKSGDESESDEDDSDIETQQPTKKAKVDIDPNDIMFQNIEFDDGNKVASNLQHLRKGPKKKGPAKNDIRAHLKLLESKKAKLQSKEEMDQINAREKEKWQRAMLQAEGIKLKDDEKLLRKALKRKEAKKRRSAQEWKDRKLAVKTSKAEKQKRRDENLQIRKQNKGVKRSKQQKMKSAYKGNSTTVKRAGFEGRLKSGKKK</sequence>
<dbReference type="PANTHER" id="PTHR14369:SF0">
    <property type="entry name" value="SURFEIT LOCUS PROTEIN 6"/>
    <property type="match status" value="1"/>
</dbReference>
<dbReference type="InterPro" id="IPR029190">
    <property type="entry name" value="Rrp14/SURF6_C"/>
</dbReference>
<feature type="domain" description="Ribosomal RNA-processing protein 14 N-terminal" evidence="6">
    <location>
        <begin position="8"/>
        <end position="58"/>
    </location>
</feature>
<evidence type="ECO:0000313" key="8">
    <source>
        <dbReference type="Proteomes" id="UP000187013"/>
    </source>
</evidence>
<feature type="compositionally biased region" description="Acidic residues" evidence="4">
    <location>
        <begin position="102"/>
        <end position="126"/>
    </location>
</feature>
<feature type="compositionally biased region" description="Basic and acidic residues" evidence="4">
    <location>
        <begin position="86"/>
        <end position="101"/>
    </location>
</feature>
<evidence type="ECO:0000313" key="7">
    <source>
        <dbReference type="EMBL" id="GAV54303.1"/>
    </source>
</evidence>
<feature type="region of interest" description="Disordered" evidence="4">
    <location>
        <begin position="34"/>
        <end position="281"/>
    </location>
</feature>
<evidence type="ECO:0000256" key="4">
    <source>
        <dbReference type="SAM" id="MobiDB-lite"/>
    </source>
</evidence>
<evidence type="ECO:0000256" key="3">
    <source>
        <dbReference type="ARBA" id="ARBA00023242"/>
    </source>
</evidence>
<dbReference type="GO" id="GO:0003723">
    <property type="term" value="F:RNA binding"/>
    <property type="evidence" value="ECO:0007669"/>
    <property type="project" value="TreeGrafter"/>
</dbReference>
<comment type="caution">
    <text evidence="7">The sequence shown here is derived from an EMBL/GenBank/DDBJ whole genome shotgun (WGS) entry which is preliminary data.</text>
</comment>
<dbReference type="InterPro" id="IPR029188">
    <property type="entry name" value="Rrp14_N"/>
</dbReference>
<feature type="compositionally biased region" description="Low complexity" evidence="4">
    <location>
        <begin position="181"/>
        <end position="190"/>
    </location>
</feature>
<dbReference type="InterPro" id="IPR007019">
    <property type="entry name" value="SURF6"/>
</dbReference>
<feature type="compositionally biased region" description="Basic and acidic residues" evidence="4">
    <location>
        <begin position="70"/>
        <end position="79"/>
    </location>
</feature>
<keyword evidence="3" id="KW-0539">Nucleus</keyword>
<dbReference type="GO" id="GO:0003677">
    <property type="term" value="F:DNA binding"/>
    <property type="evidence" value="ECO:0007669"/>
    <property type="project" value="TreeGrafter"/>
</dbReference>
<feature type="compositionally biased region" description="Basic residues" evidence="4">
    <location>
        <begin position="412"/>
        <end position="424"/>
    </location>
</feature>
<dbReference type="Proteomes" id="UP000187013">
    <property type="component" value="Unassembled WGS sequence"/>
</dbReference>
<evidence type="ECO:0008006" key="9">
    <source>
        <dbReference type="Google" id="ProtNLM"/>
    </source>
</evidence>
<name>A0A1Q3AFP9_ZYGRO</name>
<protein>
    <recommendedName>
        <fullName evidence="9">Ribosomal RNA-processing protein 14/surfeit locus protein 6 C-terminal domain-containing protein</fullName>
    </recommendedName>
</protein>
<feature type="compositionally biased region" description="Basic residues" evidence="4">
    <location>
        <begin position="372"/>
        <end position="381"/>
    </location>
</feature>
<comment type="subcellular location">
    <subcellularLocation>
        <location evidence="1">Nucleus</location>
    </subcellularLocation>
</comment>
<dbReference type="EMBL" id="BDGX01000038">
    <property type="protein sequence ID" value="GAV54303.1"/>
    <property type="molecule type" value="Genomic_DNA"/>
</dbReference>
<feature type="compositionally biased region" description="Basic and acidic residues" evidence="4">
    <location>
        <begin position="382"/>
        <end position="409"/>
    </location>
</feature>